<feature type="domain" description="Fatty acid hydroxylase" evidence="6">
    <location>
        <begin position="14"/>
        <end position="152"/>
    </location>
</feature>
<reference evidence="7" key="1">
    <citation type="journal article" date="2014" name="Appl. Microbiol. Biotechnol.">
        <title>The astaxanthin dideoxyglycoside biosynthesis pathway in Sphingomonas sp. PB304.</title>
        <authorList>
            <person name="Kim S.H."/>
            <person name="Kim J.H."/>
            <person name="Lee B.Y."/>
            <person name="Lee P.C."/>
        </authorList>
    </citation>
    <scope>NUCLEOTIDE SEQUENCE</scope>
    <source>
        <strain evidence="7">PB304</strain>
    </source>
</reference>
<feature type="transmembrane region" description="Helical" evidence="5">
    <location>
        <begin position="6"/>
        <end position="27"/>
    </location>
</feature>
<feature type="region of interest" description="Disordered" evidence="4">
    <location>
        <begin position="168"/>
        <end position="191"/>
    </location>
</feature>
<feature type="transmembrane region" description="Helical" evidence="5">
    <location>
        <begin position="81"/>
        <end position="99"/>
    </location>
</feature>
<keyword evidence="5" id="KW-1133">Transmembrane helix</keyword>
<evidence type="ECO:0000256" key="5">
    <source>
        <dbReference type="SAM" id="Phobius"/>
    </source>
</evidence>
<feature type="transmembrane region" description="Helical" evidence="5">
    <location>
        <begin position="57"/>
        <end position="75"/>
    </location>
</feature>
<proteinExistence type="inferred from homology"/>
<gene>
    <name evidence="7" type="primary">crtZ</name>
</gene>
<dbReference type="PANTHER" id="PTHR31899">
    <property type="entry name" value="BETA-CAROTENE 3-HYDROXYLASE 1, CHLOROPLASTIC"/>
    <property type="match status" value="1"/>
</dbReference>
<dbReference type="GO" id="GO:0016123">
    <property type="term" value="P:xanthophyll biosynthetic process"/>
    <property type="evidence" value="ECO:0007669"/>
    <property type="project" value="TreeGrafter"/>
</dbReference>
<sequence>MATMSWFAGIVLFTATVLVMEGFAYVLHRFVMHSKLGWNWHESHHREREGWFEKNDLYAVVFALPSILLIWGGLNGGWGDWATWTGAGVAFYGIIYFGFHDVIVHGRLPHRIVPRSRYFKRIVQAHKIHHAVESRDGAVSFGFIYAPPVDRLKQALKASAEARVRASKGRANPPVVPAQAGTSADEGASAV</sequence>
<dbReference type="GO" id="GO:0016119">
    <property type="term" value="P:carotene metabolic process"/>
    <property type="evidence" value="ECO:0007669"/>
    <property type="project" value="TreeGrafter"/>
</dbReference>
<comment type="similarity">
    <text evidence="1">Belongs to the sterol desaturase family.</text>
</comment>
<keyword evidence="5" id="KW-0472">Membrane</keyword>
<evidence type="ECO:0000256" key="2">
    <source>
        <dbReference type="ARBA" id="ARBA00022746"/>
    </source>
</evidence>
<dbReference type="InterPro" id="IPR006694">
    <property type="entry name" value="Fatty_acid_hydroxylase"/>
</dbReference>
<evidence type="ECO:0000256" key="1">
    <source>
        <dbReference type="ARBA" id="ARBA00009324"/>
    </source>
</evidence>
<dbReference type="InterPro" id="IPR045019">
    <property type="entry name" value="BETA-OHASE-like"/>
</dbReference>
<accession>A0A075W748</accession>
<keyword evidence="3 7" id="KW-0560">Oxidoreductase</keyword>
<dbReference type="EMBL" id="KF724895">
    <property type="protein sequence ID" value="AIG94829.1"/>
    <property type="molecule type" value="Genomic_DNA"/>
</dbReference>
<evidence type="ECO:0000256" key="4">
    <source>
        <dbReference type="SAM" id="MobiDB-lite"/>
    </source>
</evidence>
<dbReference type="EC" id="1.14.13.129" evidence="7"/>
<dbReference type="GO" id="GO:0010291">
    <property type="term" value="F:beta-carotene 3-hydroxylase activity"/>
    <property type="evidence" value="ECO:0007669"/>
    <property type="project" value="TreeGrafter"/>
</dbReference>
<dbReference type="GO" id="GO:0005506">
    <property type="term" value="F:iron ion binding"/>
    <property type="evidence" value="ECO:0007669"/>
    <property type="project" value="InterPro"/>
</dbReference>
<protein>
    <submittedName>
        <fullName evidence="7">CrtZ</fullName>
        <ecNumber evidence="7">1.14.13.129</ecNumber>
    </submittedName>
</protein>
<keyword evidence="2" id="KW-0125">Carotenoid biosynthesis</keyword>
<evidence type="ECO:0000259" key="6">
    <source>
        <dbReference type="Pfam" id="PF04116"/>
    </source>
</evidence>
<dbReference type="Pfam" id="PF04116">
    <property type="entry name" value="FA_hydroxylase"/>
    <property type="match status" value="1"/>
</dbReference>
<evidence type="ECO:0000256" key="3">
    <source>
        <dbReference type="ARBA" id="ARBA00023002"/>
    </source>
</evidence>
<name>A0A075W748_9SPHN</name>
<dbReference type="AlphaFoldDB" id="A0A075W748"/>
<evidence type="ECO:0000313" key="7">
    <source>
        <dbReference type="EMBL" id="AIG94829.1"/>
    </source>
</evidence>
<organism evidence="7">
    <name type="scientific">Sphingomonas lacus</name>
    <dbReference type="NCBI Taxonomy" id="1355329"/>
    <lineage>
        <taxon>Bacteria</taxon>
        <taxon>Pseudomonadati</taxon>
        <taxon>Pseudomonadota</taxon>
        <taxon>Alphaproteobacteria</taxon>
        <taxon>Sphingomonadales</taxon>
        <taxon>Sphingomonadaceae</taxon>
        <taxon>Sphingomonas</taxon>
    </lineage>
</organism>
<keyword evidence="5" id="KW-0812">Transmembrane</keyword>
<dbReference type="PANTHER" id="PTHR31899:SF9">
    <property type="entry name" value="BETA-CAROTENE 3-HYDROXYLASE 1, CHLOROPLASTIC"/>
    <property type="match status" value="1"/>
</dbReference>